<evidence type="ECO:0000256" key="7">
    <source>
        <dbReference type="ARBA" id="ARBA00022989"/>
    </source>
</evidence>
<keyword evidence="3 9" id="KW-0813">Transport</keyword>
<dbReference type="Gene3D" id="1.20.1530.20">
    <property type="match status" value="1"/>
</dbReference>
<evidence type="ECO:0000313" key="12">
    <source>
        <dbReference type="EMBL" id="KGM14113.1"/>
    </source>
</evidence>
<keyword evidence="5 9" id="KW-0812">Transmembrane</keyword>
<dbReference type="GO" id="GO:0005886">
    <property type="term" value="C:plasma membrane"/>
    <property type="evidence" value="ECO:0007669"/>
    <property type="project" value="UniProtKB-SubCell"/>
</dbReference>
<keyword evidence="8 9" id="KW-0472">Membrane</keyword>
<keyword evidence="13" id="KW-1185">Reference proteome</keyword>
<dbReference type="PIRSF" id="PIRSF005508">
    <property type="entry name" value="Acr3"/>
    <property type="match status" value="1"/>
</dbReference>
<dbReference type="GO" id="GO:0015105">
    <property type="term" value="F:arsenite transmembrane transporter activity"/>
    <property type="evidence" value="ECO:0007669"/>
    <property type="project" value="TreeGrafter"/>
</dbReference>
<feature type="transmembrane region" description="Helical" evidence="11">
    <location>
        <begin position="225"/>
        <end position="248"/>
    </location>
</feature>
<name>A0A0A0C0C9_9CELL</name>
<evidence type="ECO:0000256" key="5">
    <source>
        <dbReference type="ARBA" id="ARBA00022692"/>
    </source>
</evidence>
<comment type="subcellular location">
    <subcellularLocation>
        <location evidence="1 9">Cell membrane</location>
        <topology evidence="1 9">Multi-pass membrane protein</topology>
    </subcellularLocation>
</comment>
<feature type="transmembrane region" description="Helical" evidence="11">
    <location>
        <begin position="21"/>
        <end position="39"/>
    </location>
</feature>
<feature type="transmembrane region" description="Helical" evidence="11">
    <location>
        <begin position="117"/>
        <end position="136"/>
    </location>
</feature>
<dbReference type="Pfam" id="PF01758">
    <property type="entry name" value="SBF"/>
    <property type="match status" value="1"/>
</dbReference>
<keyword evidence="4 9" id="KW-1003">Cell membrane</keyword>
<keyword evidence="6" id="KW-0059">Arsenical resistance</keyword>
<dbReference type="GO" id="GO:0046685">
    <property type="term" value="P:response to arsenic-containing substance"/>
    <property type="evidence" value="ECO:0007669"/>
    <property type="project" value="UniProtKB-KW"/>
</dbReference>
<feature type="compositionally biased region" description="Basic and acidic residues" evidence="10">
    <location>
        <begin position="365"/>
        <end position="379"/>
    </location>
</feature>
<evidence type="ECO:0000256" key="4">
    <source>
        <dbReference type="ARBA" id="ARBA00022475"/>
    </source>
</evidence>
<feature type="transmembrane region" description="Helical" evidence="11">
    <location>
        <begin position="92"/>
        <end position="111"/>
    </location>
</feature>
<dbReference type="InterPro" id="IPR004706">
    <property type="entry name" value="Arsenical-R_Acr3"/>
</dbReference>
<dbReference type="GO" id="GO:0015104">
    <property type="term" value="F:antimonite transmembrane transporter activity"/>
    <property type="evidence" value="ECO:0007669"/>
    <property type="project" value="TreeGrafter"/>
</dbReference>
<dbReference type="InterPro" id="IPR038770">
    <property type="entry name" value="Na+/solute_symporter_sf"/>
</dbReference>
<dbReference type="InterPro" id="IPR002657">
    <property type="entry name" value="BilAc:Na_symport/Acr3"/>
</dbReference>
<evidence type="ECO:0000256" key="10">
    <source>
        <dbReference type="SAM" id="MobiDB-lite"/>
    </source>
</evidence>
<keyword evidence="7 9" id="KW-1133">Transmembrane helix</keyword>
<dbReference type="PANTHER" id="PTHR43057">
    <property type="entry name" value="ARSENITE EFFLUX TRANSPORTER"/>
    <property type="match status" value="1"/>
</dbReference>
<feature type="transmembrane region" description="Helical" evidence="11">
    <location>
        <begin position="322"/>
        <end position="344"/>
    </location>
</feature>
<dbReference type="OrthoDB" id="3420410at2"/>
<dbReference type="FunFam" id="1.20.1530.20:FF:000009">
    <property type="entry name" value="Arsenite transporter, ACR3 family"/>
    <property type="match status" value="1"/>
</dbReference>
<sequence length="379" mass="40535">MSNQHLAAPVAPRLSTLDRALPLWIGLAMVLGLGLGRFVPALGEVLEAMEVGGVSLPIGLGLLVMMYPVLAKVRYDRLGTVTADRPLLISSLALNWLVGPALMFALAWIFLPDLPEFRTGLIIVGLARCIAMVVIWNDLACGDREAAAVLVALNSTFQVVAFSGLAYFYLTVLPAWLGLDTAGLDVSMGQIAINVLIFLGVPLGAGFASRWIGERSRGRDWYESRFVPVISPWALYGLLFTVVLLFALQGDAIAANPLDVVRIAVPLLIYFALMWVVGFATGHLLRLGYARTTTLAFTAAGNNFELAIAVAIGTFGATSGQALAGVVGPLIEVPVLVGLVYVSLAIARRWYRHDPTAPIPPAVRTESETETRTETEAPA</sequence>
<dbReference type="AlphaFoldDB" id="A0A0A0C0C9"/>
<evidence type="ECO:0000256" key="3">
    <source>
        <dbReference type="ARBA" id="ARBA00022448"/>
    </source>
</evidence>
<evidence type="ECO:0000313" key="13">
    <source>
        <dbReference type="Proteomes" id="UP000054314"/>
    </source>
</evidence>
<organism evidence="12 13">
    <name type="scientific">Cellulomonas bogoriensis 69B4 = DSM 16987</name>
    <dbReference type="NCBI Taxonomy" id="1386082"/>
    <lineage>
        <taxon>Bacteria</taxon>
        <taxon>Bacillati</taxon>
        <taxon>Actinomycetota</taxon>
        <taxon>Actinomycetes</taxon>
        <taxon>Micrococcales</taxon>
        <taxon>Cellulomonadaceae</taxon>
        <taxon>Cellulomonas</taxon>
    </lineage>
</organism>
<evidence type="ECO:0000256" key="6">
    <source>
        <dbReference type="ARBA" id="ARBA00022849"/>
    </source>
</evidence>
<feature type="transmembrane region" description="Helical" evidence="11">
    <location>
        <begin position="190"/>
        <end position="213"/>
    </location>
</feature>
<comment type="caution">
    <text evidence="12">The sequence shown here is derived from an EMBL/GenBank/DDBJ whole genome shotgun (WGS) entry which is preliminary data.</text>
</comment>
<evidence type="ECO:0000256" key="9">
    <source>
        <dbReference type="PIRNR" id="PIRNR005508"/>
    </source>
</evidence>
<feature type="region of interest" description="Disordered" evidence="10">
    <location>
        <begin position="358"/>
        <end position="379"/>
    </location>
</feature>
<dbReference type="NCBIfam" id="TIGR00832">
    <property type="entry name" value="acr3"/>
    <property type="match status" value="1"/>
</dbReference>
<protein>
    <submittedName>
        <fullName evidence="12">Arsenic transporter</fullName>
    </submittedName>
</protein>
<dbReference type="Proteomes" id="UP000054314">
    <property type="component" value="Unassembled WGS sequence"/>
</dbReference>
<feature type="transmembrane region" description="Helical" evidence="11">
    <location>
        <begin position="148"/>
        <end position="170"/>
    </location>
</feature>
<evidence type="ECO:0000256" key="11">
    <source>
        <dbReference type="SAM" id="Phobius"/>
    </source>
</evidence>
<dbReference type="GO" id="GO:0015297">
    <property type="term" value="F:antiporter activity"/>
    <property type="evidence" value="ECO:0007669"/>
    <property type="project" value="UniProtKB-UniRule"/>
</dbReference>
<feature type="transmembrane region" description="Helical" evidence="11">
    <location>
        <begin position="51"/>
        <end position="71"/>
    </location>
</feature>
<feature type="transmembrane region" description="Helical" evidence="11">
    <location>
        <begin position="294"/>
        <end position="316"/>
    </location>
</feature>
<dbReference type="RefSeq" id="WP_035057406.1">
    <property type="nucleotide sequence ID" value="NZ_AXCZ01000012.1"/>
</dbReference>
<comment type="similarity">
    <text evidence="2 9">Belongs to the arsenical resistance-3 (ACR3) (TC 2.A.59) family.</text>
</comment>
<reference evidence="12 13" key="1">
    <citation type="submission" date="2013-08" db="EMBL/GenBank/DDBJ databases">
        <title>Genome sequencing of Cellulomonas bogoriensis 69B4.</title>
        <authorList>
            <person name="Chen F."/>
            <person name="Li Y."/>
            <person name="Wang G."/>
        </authorList>
    </citation>
    <scope>NUCLEOTIDE SEQUENCE [LARGE SCALE GENOMIC DNA]</scope>
    <source>
        <strain evidence="12 13">69B4</strain>
    </source>
</reference>
<accession>A0A0A0C0C9</accession>
<evidence type="ECO:0000256" key="2">
    <source>
        <dbReference type="ARBA" id="ARBA00010110"/>
    </source>
</evidence>
<gene>
    <name evidence="12" type="ORF">N869_03970</name>
</gene>
<feature type="transmembrane region" description="Helical" evidence="11">
    <location>
        <begin position="260"/>
        <end position="282"/>
    </location>
</feature>
<proteinExistence type="inferred from homology"/>
<dbReference type="PANTHER" id="PTHR43057:SF1">
    <property type="entry name" value="ARSENICAL-RESISTANCE PROTEIN 3"/>
    <property type="match status" value="1"/>
</dbReference>
<evidence type="ECO:0000256" key="1">
    <source>
        <dbReference type="ARBA" id="ARBA00004651"/>
    </source>
</evidence>
<dbReference type="EMBL" id="AXCZ01000012">
    <property type="protein sequence ID" value="KGM14113.1"/>
    <property type="molecule type" value="Genomic_DNA"/>
</dbReference>
<evidence type="ECO:0000256" key="8">
    <source>
        <dbReference type="ARBA" id="ARBA00023136"/>
    </source>
</evidence>